<evidence type="ECO:0000313" key="1">
    <source>
        <dbReference type="EMBL" id="KAK0392080.1"/>
    </source>
</evidence>
<comment type="caution">
    <text evidence="1">The sequence shown here is derived from an EMBL/GenBank/DDBJ whole genome shotgun (WGS) entry which is preliminary data.</text>
</comment>
<reference evidence="1" key="1">
    <citation type="submission" date="2022-10" db="EMBL/GenBank/DDBJ databases">
        <title>Determination and structural analysis of whole genome sequence of Sarocladium strictum F4-1.</title>
        <authorList>
            <person name="Hu L."/>
            <person name="Jiang Y."/>
        </authorList>
    </citation>
    <scope>NUCLEOTIDE SEQUENCE</scope>
    <source>
        <strain evidence="1">F4-1</strain>
    </source>
</reference>
<protein>
    <submittedName>
        <fullName evidence="1">Uncharacterized protein</fullName>
    </submittedName>
</protein>
<evidence type="ECO:0000313" key="2">
    <source>
        <dbReference type="Proteomes" id="UP001175261"/>
    </source>
</evidence>
<organism evidence="1 2">
    <name type="scientific">Sarocladium strictum</name>
    <name type="common">Black bundle disease fungus</name>
    <name type="synonym">Acremonium strictum</name>
    <dbReference type="NCBI Taxonomy" id="5046"/>
    <lineage>
        <taxon>Eukaryota</taxon>
        <taxon>Fungi</taxon>
        <taxon>Dikarya</taxon>
        <taxon>Ascomycota</taxon>
        <taxon>Pezizomycotina</taxon>
        <taxon>Sordariomycetes</taxon>
        <taxon>Hypocreomycetidae</taxon>
        <taxon>Hypocreales</taxon>
        <taxon>Sarocladiaceae</taxon>
        <taxon>Sarocladium</taxon>
    </lineage>
</organism>
<name>A0AA39GR82_SARSR</name>
<proteinExistence type="predicted"/>
<gene>
    <name evidence="1" type="ORF">NLU13_1578</name>
</gene>
<keyword evidence="2" id="KW-1185">Reference proteome</keyword>
<sequence length="301" mass="34271">MDHGHDNTKPLWLVQPRLDAAEYRDILIGSVVKYTDLPLERRVPYHMNKLPRELVPNLDPKPVQVRNVKFWTRRIKDANVSASVNEILEAFGERAREESHKNVATVARVWHMDSPNEKFKELLRNKEYFEEVFQLLQENHGKAYFITDIVTLTNLEISDETSSRTGAGAGARVPLDPGLGVDVHARGRLQVVREKGYSACYEEESIVFLGYRLVNLEKVVGTRAKLDRLFRGQKHGLTVRYGQDYWGAEQWPVMTERPVPGNVDQFMGKPETPKSEEPTAVIEGEITGIVAELGYDFEVVG</sequence>
<dbReference type="Proteomes" id="UP001175261">
    <property type="component" value="Unassembled WGS sequence"/>
</dbReference>
<dbReference type="EMBL" id="JAPDFR010000001">
    <property type="protein sequence ID" value="KAK0392080.1"/>
    <property type="molecule type" value="Genomic_DNA"/>
</dbReference>
<accession>A0AA39GR82</accession>
<dbReference type="AlphaFoldDB" id="A0AA39GR82"/>